<dbReference type="InterPro" id="IPR041796">
    <property type="entry name" value="Mre11_N"/>
</dbReference>
<reference evidence="3" key="2">
    <citation type="submission" date="2020-09" db="EMBL/GenBank/DDBJ databases">
        <authorList>
            <person name="Sun Q."/>
            <person name="Zhou Y."/>
        </authorList>
    </citation>
    <scope>NUCLEOTIDE SEQUENCE</scope>
    <source>
        <strain evidence="3">CGMCC 1.12754</strain>
    </source>
</reference>
<dbReference type="PANTHER" id="PTHR30337">
    <property type="entry name" value="COMPONENT OF ATP-DEPENDENT DSDNA EXONUCLEASE"/>
    <property type="match status" value="1"/>
</dbReference>
<dbReference type="PANTHER" id="PTHR30337:SF7">
    <property type="entry name" value="PHOSPHOESTERASE"/>
    <property type="match status" value="1"/>
</dbReference>
<dbReference type="EMBL" id="BMFR01000007">
    <property type="protein sequence ID" value="GGG74865.1"/>
    <property type="molecule type" value="Genomic_DNA"/>
</dbReference>
<comment type="caution">
    <text evidence="3">The sequence shown here is derived from an EMBL/GenBank/DDBJ whole genome shotgun (WGS) entry which is preliminary data.</text>
</comment>
<accession>A0A917HDB2</accession>
<reference evidence="3" key="1">
    <citation type="journal article" date="2014" name="Int. J. Syst. Evol. Microbiol.">
        <title>Complete genome sequence of Corynebacterium casei LMG S-19264T (=DSM 44701T), isolated from a smear-ripened cheese.</title>
        <authorList>
            <consortium name="US DOE Joint Genome Institute (JGI-PGF)"/>
            <person name="Walter F."/>
            <person name="Albersmeier A."/>
            <person name="Kalinowski J."/>
            <person name="Ruckert C."/>
        </authorList>
    </citation>
    <scope>NUCLEOTIDE SEQUENCE</scope>
    <source>
        <strain evidence="3">CGMCC 1.12754</strain>
    </source>
</reference>
<evidence type="ECO:0000313" key="4">
    <source>
        <dbReference type="Proteomes" id="UP000622860"/>
    </source>
</evidence>
<keyword evidence="1" id="KW-0378">Hydrolase</keyword>
<dbReference type="GO" id="GO:0016787">
    <property type="term" value="F:hydrolase activity"/>
    <property type="evidence" value="ECO:0007669"/>
    <property type="project" value="UniProtKB-KW"/>
</dbReference>
<dbReference type="InterPro" id="IPR014576">
    <property type="entry name" value="Pesterase_YhaO"/>
</dbReference>
<name>A0A917HDB2_9BACI</name>
<evidence type="ECO:0000313" key="3">
    <source>
        <dbReference type="EMBL" id="GGG74865.1"/>
    </source>
</evidence>
<dbReference type="Proteomes" id="UP000622860">
    <property type="component" value="Unassembled WGS sequence"/>
</dbReference>
<dbReference type="Gene3D" id="3.60.21.10">
    <property type="match status" value="1"/>
</dbReference>
<dbReference type="AlphaFoldDB" id="A0A917HDB2"/>
<gene>
    <name evidence="3" type="primary">yhaO</name>
    <name evidence="3" type="ORF">GCM10011398_19530</name>
</gene>
<evidence type="ECO:0000256" key="1">
    <source>
        <dbReference type="ARBA" id="ARBA00022801"/>
    </source>
</evidence>
<dbReference type="SUPFAM" id="SSF56300">
    <property type="entry name" value="Metallo-dependent phosphatases"/>
    <property type="match status" value="1"/>
</dbReference>
<dbReference type="CDD" id="cd00840">
    <property type="entry name" value="MPP_Mre11_N"/>
    <property type="match status" value="1"/>
</dbReference>
<feature type="domain" description="Calcineurin-like phosphoesterase" evidence="2">
    <location>
        <begin position="7"/>
        <end position="204"/>
    </location>
</feature>
<dbReference type="InterPro" id="IPR004843">
    <property type="entry name" value="Calcineurin-like_PHP"/>
</dbReference>
<evidence type="ECO:0000259" key="2">
    <source>
        <dbReference type="Pfam" id="PF00149"/>
    </source>
</evidence>
<dbReference type="InterPro" id="IPR050535">
    <property type="entry name" value="DNA_Repair-Maintenance_Comp"/>
</dbReference>
<organism evidence="3 4">
    <name type="scientific">Virgibacillus oceani</name>
    <dbReference type="NCBI Taxonomy" id="1479511"/>
    <lineage>
        <taxon>Bacteria</taxon>
        <taxon>Bacillati</taxon>
        <taxon>Bacillota</taxon>
        <taxon>Bacilli</taxon>
        <taxon>Bacillales</taxon>
        <taxon>Bacillaceae</taxon>
        <taxon>Virgibacillus</taxon>
    </lineage>
</organism>
<protein>
    <submittedName>
        <fullName evidence="3">Metallophosphoesterase YhaO</fullName>
    </submittedName>
</protein>
<keyword evidence="4" id="KW-1185">Reference proteome</keyword>
<dbReference type="InterPro" id="IPR029052">
    <property type="entry name" value="Metallo-depent_PP-like"/>
</dbReference>
<dbReference type="PIRSF" id="PIRSF033091">
    <property type="entry name" value="Pesterase_YhaO"/>
    <property type="match status" value="1"/>
</dbReference>
<dbReference type="Pfam" id="PF00149">
    <property type="entry name" value="Metallophos"/>
    <property type="match status" value="1"/>
</dbReference>
<sequence length="412" mass="47934">MQDKVSFIHAADLHLDSPFKGLARIPEHIFKEVQESTFAALERLVETAIQKQVDFVLLAGDLFDNERQSLKAQIRLRKAFEKLNEYNIAVYLSYGNHDYIKGNIHPIDYPENVFIFHEETIKHYTYKRDGRNLASIYGFSYETRAILTNKAKEFKIADETIPFHIAMLHGSIASNTKHDVYAPFKLTDLTQQHFDYWALGHIHQREIVSENPPVVYPGNTQGRHRKESGEKGCYHVTLEGNTANLTFIPLQAITFHSLAVNISACDYPHQLERLIERAVHEHQEINSSHLLSIKLTTANQEHKRWVTEGMLDDIIDLINESAVRQTKWYYIFQIKAEHRQSVSDRELYKGDHFIGELLRYTEEVSIHPFITDLYHHKQARKYMKATSNDEEQSIKNEAQQLLIHELLEIEGE</sequence>
<proteinExistence type="predicted"/>
<dbReference type="RefSeq" id="WP_188455213.1">
    <property type="nucleotide sequence ID" value="NZ_BMFR01000007.1"/>
</dbReference>